<dbReference type="RefSeq" id="WP_257536515.1">
    <property type="nucleotide sequence ID" value="NZ_CP011940.1"/>
</dbReference>
<feature type="transmembrane region" description="Helical" evidence="8">
    <location>
        <begin position="70"/>
        <end position="94"/>
    </location>
</feature>
<evidence type="ECO:0000256" key="7">
    <source>
        <dbReference type="ARBA" id="ARBA00023136"/>
    </source>
</evidence>
<organism evidence="9 10">
    <name type="scientific">Megasphaera hexanoica</name>
    <dbReference type="NCBI Taxonomy" id="1675036"/>
    <lineage>
        <taxon>Bacteria</taxon>
        <taxon>Bacillati</taxon>
        <taxon>Bacillota</taxon>
        <taxon>Negativicutes</taxon>
        <taxon>Veillonellales</taxon>
        <taxon>Veillonellaceae</taxon>
        <taxon>Megasphaera</taxon>
    </lineage>
</organism>
<comment type="similarity">
    <text evidence="2 8">Belongs to the alanine or glycine:cation symporter (AGCS) (TC 2.A.25) family.</text>
</comment>
<evidence type="ECO:0000256" key="1">
    <source>
        <dbReference type="ARBA" id="ARBA00004651"/>
    </source>
</evidence>
<feature type="transmembrane region" description="Helical" evidence="8">
    <location>
        <begin position="20"/>
        <end position="49"/>
    </location>
</feature>
<evidence type="ECO:0000256" key="2">
    <source>
        <dbReference type="ARBA" id="ARBA00009261"/>
    </source>
</evidence>
<feature type="transmembrane region" description="Helical" evidence="8">
    <location>
        <begin position="217"/>
        <end position="240"/>
    </location>
</feature>
<proteinExistence type="inferred from homology"/>
<sequence length="487" mass="51874">MEFFGLIAKGMMAFADFIWGWPLLIGTSFVAVFLSIRLGFFQFAFFGHVMKNTFGKIFDKGSGDGNIKPFKAACTALASTLGVGNIAGVSVAIATGGPGAVFWMWFIAMLGLIVKFSEVTLGLAYREKDPVSGVWHGGFPWYVKNGLGKNWRWLSAIWAIVMAAGMMFAPSIQAAEISNAINTAFAVNPYIVGITVAVLMAAVLLGGLKSISNFANLVVPFMAVIYIVGAIFVIIVNASMIPSAFAMIFEDAFTGTAATGGFAGSTVMLAVRWGLARGIYSNEAGTGTAPLAHSSASVNHPVKQGLWGIFEVFFDTIVVCTMTAMVVMTSGLWNTGISGAALTTAGFSSAFGSVAVGAVFISVIITFFAFTTCVVNVYYGGICLNSLGLEGAWIKIYYAIGCAWAIVGAIGAAKTLWSSFDFFYGTCVVCNLIVVFLLSGKVKILVDDYKQRLQDGKWDASAADCVARLGIWRDEVTLNMEKEVEHK</sequence>
<dbReference type="NCBIfam" id="TIGR00835">
    <property type="entry name" value="agcS"/>
    <property type="match status" value="1"/>
</dbReference>
<name>A0ABW7DL40_9FIRM</name>
<dbReference type="PANTHER" id="PTHR30330:SF3">
    <property type="entry name" value="TRANSCRIPTIONAL REGULATOR, LRP FAMILY"/>
    <property type="match status" value="1"/>
</dbReference>
<reference evidence="9 10" key="1">
    <citation type="submission" date="2024-10" db="EMBL/GenBank/DDBJ databases">
        <authorList>
            <person name="Sang B.-I."/>
            <person name="Prabhaharan D."/>
        </authorList>
    </citation>
    <scope>NUCLEOTIDE SEQUENCE [LARGE SCALE GENOMIC DNA]</scope>
    <source>
        <strain evidence="9 10">MH</strain>
    </source>
</reference>
<evidence type="ECO:0000313" key="9">
    <source>
        <dbReference type="EMBL" id="MFG6271758.1"/>
    </source>
</evidence>
<evidence type="ECO:0000256" key="3">
    <source>
        <dbReference type="ARBA" id="ARBA00022448"/>
    </source>
</evidence>
<feature type="transmembrane region" description="Helical" evidence="8">
    <location>
        <begin position="353"/>
        <end position="384"/>
    </location>
</feature>
<evidence type="ECO:0000256" key="8">
    <source>
        <dbReference type="RuleBase" id="RU363064"/>
    </source>
</evidence>
<dbReference type="Gene3D" id="1.20.1740.10">
    <property type="entry name" value="Amino acid/polyamine transporter I"/>
    <property type="match status" value="1"/>
</dbReference>
<keyword evidence="4 8" id="KW-1003">Cell membrane</keyword>
<feature type="transmembrane region" description="Helical" evidence="8">
    <location>
        <begin position="153"/>
        <end position="172"/>
    </location>
</feature>
<keyword evidence="8" id="KW-0769">Symport</keyword>
<comment type="subcellular location">
    <subcellularLocation>
        <location evidence="1 8">Cell membrane</location>
        <topology evidence="1 8">Multi-pass membrane protein</topology>
    </subcellularLocation>
</comment>
<dbReference type="InterPro" id="IPR001463">
    <property type="entry name" value="Na/Ala_symport"/>
</dbReference>
<feature type="transmembrane region" description="Helical" evidence="8">
    <location>
        <begin position="312"/>
        <end position="333"/>
    </location>
</feature>
<evidence type="ECO:0000313" key="10">
    <source>
        <dbReference type="Proteomes" id="UP001605989"/>
    </source>
</evidence>
<evidence type="ECO:0000256" key="4">
    <source>
        <dbReference type="ARBA" id="ARBA00022475"/>
    </source>
</evidence>
<keyword evidence="7 8" id="KW-0472">Membrane</keyword>
<feature type="transmembrane region" description="Helical" evidence="8">
    <location>
        <begin position="100"/>
        <end position="125"/>
    </location>
</feature>
<feature type="transmembrane region" description="Helical" evidence="8">
    <location>
        <begin position="396"/>
        <end position="416"/>
    </location>
</feature>
<evidence type="ECO:0000256" key="5">
    <source>
        <dbReference type="ARBA" id="ARBA00022692"/>
    </source>
</evidence>
<feature type="transmembrane region" description="Helical" evidence="8">
    <location>
        <begin position="252"/>
        <end position="271"/>
    </location>
</feature>
<feature type="transmembrane region" description="Helical" evidence="8">
    <location>
        <begin position="422"/>
        <end position="442"/>
    </location>
</feature>
<dbReference type="EMBL" id="JBIEKR010000001">
    <property type="protein sequence ID" value="MFG6271758.1"/>
    <property type="molecule type" value="Genomic_DNA"/>
</dbReference>
<accession>A0ABW7DL40</accession>
<comment type="caution">
    <text evidence="9">The sequence shown here is derived from an EMBL/GenBank/DDBJ whole genome shotgun (WGS) entry which is preliminary data.</text>
</comment>
<dbReference type="Pfam" id="PF01235">
    <property type="entry name" value="Na_Ala_symp"/>
    <property type="match status" value="1"/>
</dbReference>
<dbReference type="PRINTS" id="PR00175">
    <property type="entry name" value="NAALASMPORT"/>
</dbReference>
<evidence type="ECO:0000256" key="6">
    <source>
        <dbReference type="ARBA" id="ARBA00022989"/>
    </source>
</evidence>
<gene>
    <name evidence="9" type="ORF">ACGTZG_00965</name>
</gene>
<protein>
    <submittedName>
        <fullName evidence="9">Alanine/glycine:cation symporter family protein</fullName>
    </submittedName>
</protein>
<keyword evidence="10" id="KW-1185">Reference proteome</keyword>
<dbReference type="PANTHER" id="PTHR30330">
    <property type="entry name" value="AGSS FAMILY TRANSPORTER, SODIUM-ALANINE"/>
    <property type="match status" value="1"/>
</dbReference>
<feature type="transmembrane region" description="Helical" evidence="8">
    <location>
        <begin position="184"/>
        <end position="205"/>
    </location>
</feature>
<keyword evidence="5 8" id="KW-0812">Transmembrane</keyword>
<keyword evidence="6 8" id="KW-1133">Transmembrane helix</keyword>
<keyword evidence="3 8" id="KW-0813">Transport</keyword>
<dbReference type="Proteomes" id="UP001605989">
    <property type="component" value="Unassembled WGS sequence"/>
</dbReference>